<keyword evidence="1" id="KW-0812">Transmembrane</keyword>
<protein>
    <submittedName>
        <fullName evidence="2">Uncharacterized protein</fullName>
    </submittedName>
</protein>
<dbReference type="RefSeq" id="WP_108309624.1">
    <property type="nucleotide sequence ID" value="NZ_CP020921.1"/>
</dbReference>
<dbReference type="EMBL" id="CP020921">
    <property type="protein sequence ID" value="AWB10845.1"/>
    <property type="molecule type" value="Genomic_DNA"/>
</dbReference>
<name>A0A2R4W254_THEAF</name>
<feature type="transmembrane region" description="Helical" evidence="1">
    <location>
        <begin position="64"/>
        <end position="84"/>
    </location>
</feature>
<feature type="transmembrane region" description="Helical" evidence="1">
    <location>
        <begin position="96"/>
        <end position="116"/>
    </location>
</feature>
<organism evidence="2 3">
    <name type="scientific">Thermodesulfobium acidiphilum</name>
    <dbReference type="NCBI Taxonomy" id="1794699"/>
    <lineage>
        <taxon>Bacteria</taxon>
        <taxon>Pseudomonadati</taxon>
        <taxon>Thermodesulfobiota</taxon>
        <taxon>Thermodesulfobiia</taxon>
        <taxon>Thermodesulfobiales</taxon>
        <taxon>Thermodesulfobiaceae</taxon>
        <taxon>Thermodesulfobium</taxon>
    </lineage>
</organism>
<keyword evidence="1" id="KW-1133">Transmembrane helix</keyword>
<keyword evidence="1" id="KW-0472">Membrane</keyword>
<evidence type="ECO:0000256" key="1">
    <source>
        <dbReference type="SAM" id="Phobius"/>
    </source>
</evidence>
<evidence type="ECO:0000313" key="3">
    <source>
        <dbReference type="Proteomes" id="UP000244792"/>
    </source>
</evidence>
<dbReference type="KEGG" id="taci:TDSAC_1506"/>
<feature type="transmembrane region" description="Helical" evidence="1">
    <location>
        <begin position="7"/>
        <end position="28"/>
    </location>
</feature>
<accession>A0A2R4W254</accession>
<evidence type="ECO:0000313" key="2">
    <source>
        <dbReference type="EMBL" id="AWB10845.1"/>
    </source>
</evidence>
<keyword evidence="3" id="KW-1185">Reference proteome</keyword>
<dbReference type="Proteomes" id="UP000244792">
    <property type="component" value="Chromosome"/>
</dbReference>
<dbReference type="AlphaFoldDB" id="A0A2R4W254"/>
<proteinExistence type="predicted"/>
<reference evidence="2 3" key="1">
    <citation type="submission" date="2017-04" db="EMBL/GenBank/DDBJ databases">
        <title>Genomic insights into metabolism of Thermodesulfobium acidiphilum.</title>
        <authorList>
            <person name="Toshchakov S.V."/>
            <person name="Frolov E.N."/>
            <person name="Kublanov I.V."/>
            <person name="Samarov N.I."/>
            <person name="Novikov A."/>
            <person name="Lebedinsky A.V."/>
            <person name="Bonch-Osmolovskaya E.A."/>
            <person name="Chernyh N.A."/>
        </authorList>
    </citation>
    <scope>NUCLEOTIDE SEQUENCE [LARGE SCALE GENOMIC DNA]</scope>
    <source>
        <strain evidence="2 3">3127-1</strain>
    </source>
</reference>
<feature type="transmembrane region" description="Helical" evidence="1">
    <location>
        <begin position="128"/>
        <end position="149"/>
    </location>
</feature>
<dbReference type="OrthoDB" id="9828954at2"/>
<sequence>MKLKEALILYLPAILFSFIGILLGSLPFCKFLTEQNLLTQSVTFNNITNNSTIASIIKIQNTNLSFISEIIYFSAAFGTLFWLVKPAKKLSKVVCGFLSVVLLASYFVFSFTVGIVARAQSMVVQFQWGFFVILAFIVVVNSYYMFYFLNAILPGKTKN</sequence>
<gene>
    <name evidence="2" type="ORF">TDSAC_1506</name>
</gene>